<keyword evidence="3" id="KW-0175">Coiled coil</keyword>
<protein>
    <submittedName>
        <fullName evidence="4">Prophage P1 protein 37, terminase small subunit TerS</fullName>
    </submittedName>
</protein>
<dbReference type="PANTHER" id="PTHR41328:SF2">
    <property type="entry name" value="TERMINASE SMALL SUBUNIT"/>
    <property type="match status" value="1"/>
</dbReference>
<evidence type="ECO:0000313" key="5">
    <source>
        <dbReference type="Proteomes" id="UP000604765"/>
    </source>
</evidence>
<dbReference type="InterPro" id="IPR038713">
    <property type="entry name" value="Terminase_Gp1_N_sf"/>
</dbReference>
<sequence length="187" mass="20555">MSKRKLTPKQRKFANEYIKTNNAYQSAINAGYAKGTARNATKQLLENTGIQQFIHRKTGKAEAETEITTDMVIANLLKTASGMPSKHRSTTYDHLKEELTSDKTYTGPPTVKDQVAAAQLVLQMAGKLKADDGELTNAKIRKANAEAKIAEAKLADLEDDKDDQMDALTDMLGKLAKNVPKDDKNDS</sequence>
<proteinExistence type="predicted"/>
<evidence type="ECO:0000256" key="3">
    <source>
        <dbReference type="SAM" id="Coils"/>
    </source>
</evidence>
<gene>
    <name evidence="4" type="ORF">YK48G_04140</name>
</gene>
<accession>A0ABQ3VXC8</accession>
<dbReference type="PANTHER" id="PTHR41328">
    <property type="entry name" value="TERMINASE SMALL SUBUNIT-RELATED"/>
    <property type="match status" value="1"/>
</dbReference>
<keyword evidence="2" id="KW-0231">Viral genome packaging</keyword>
<evidence type="ECO:0000256" key="1">
    <source>
        <dbReference type="ARBA" id="ARBA00022612"/>
    </source>
</evidence>
<evidence type="ECO:0000256" key="2">
    <source>
        <dbReference type="ARBA" id="ARBA00023219"/>
    </source>
</evidence>
<dbReference type="Pfam" id="PF03592">
    <property type="entry name" value="Terminase_2"/>
    <property type="match status" value="1"/>
</dbReference>
<organism evidence="4 5">
    <name type="scientific">Lentilactobacillus fungorum</name>
    <dbReference type="NCBI Taxonomy" id="2201250"/>
    <lineage>
        <taxon>Bacteria</taxon>
        <taxon>Bacillati</taxon>
        <taxon>Bacillota</taxon>
        <taxon>Bacilli</taxon>
        <taxon>Lactobacillales</taxon>
        <taxon>Lactobacillaceae</taxon>
        <taxon>Lentilactobacillus</taxon>
    </lineage>
</organism>
<evidence type="ECO:0000313" key="4">
    <source>
        <dbReference type="EMBL" id="GHP12989.1"/>
    </source>
</evidence>
<dbReference type="InterPro" id="IPR005335">
    <property type="entry name" value="Terminase_ssu"/>
</dbReference>
<dbReference type="InterPro" id="IPR052404">
    <property type="entry name" value="SPP1-like_terminase"/>
</dbReference>
<name>A0ABQ3VXC8_9LACO</name>
<dbReference type="Gene3D" id="1.10.10.1400">
    <property type="entry name" value="Terminase, small subunit, N-terminal DNA-binding domain, HTH motif"/>
    <property type="match status" value="1"/>
</dbReference>
<feature type="coiled-coil region" evidence="3">
    <location>
        <begin position="135"/>
        <end position="167"/>
    </location>
</feature>
<keyword evidence="5" id="KW-1185">Reference proteome</keyword>
<dbReference type="RefSeq" id="WP_203629036.1">
    <property type="nucleotide sequence ID" value="NZ_BNJR01000004.1"/>
</dbReference>
<reference evidence="4 5" key="1">
    <citation type="journal article" date="2021" name="Int. J. Syst. Evol. Microbiol.">
        <title>Lentilactobacillus fungorum sp. nov., isolated from spent mushroom substrates.</title>
        <authorList>
            <person name="Tohno M."/>
            <person name="Tanizawa Y."/>
            <person name="Kojima Y."/>
            <person name="Sakamoto M."/>
            <person name="Ohkuma M."/>
            <person name="Kobayashi H."/>
        </authorList>
    </citation>
    <scope>NUCLEOTIDE SEQUENCE [LARGE SCALE GENOMIC DNA]</scope>
    <source>
        <strain evidence="4 5">YK48G</strain>
    </source>
</reference>
<comment type="caution">
    <text evidence="4">The sequence shown here is derived from an EMBL/GenBank/DDBJ whole genome shotgun (WGS) entry which is preliminary data.</text>
</comment>
<dbReference type="EMBL" id="BNJR01000004">
    <property type="protein sequence ID" value="GHP12989.1"/>
    <property type="molecule type" value="Genomic_DNA"/>
</dbReference>
<dbReference type="Proteomes" id="UP000604765">
    <property type="component" value="Unassembled WGS sequence"/>
</dbReference>
<keyword evidence="1" id="KW-1188">Viral release from host cell</keyword>